<feature type="region of interest" description="Disordered" evidence="1">
    <location>
        <begin position="1"/>
        <end position="52"/>
    </location>
</feature>
<reference evidence="2" key="1">
    <citation type="submission" date="2014-09" db="EMBL/GenBank/DDBJ databases">
        <authorList>
            <person name="Magalhaes I.L.F."/>
            <person name="Oliveira U."/>
            <person name="Santos F.R."/>
            <person name="Vidigal T.H.D.A."/>
            <person name="Brescovit A.D."/>
            <person name="Santos A.J."/>
        </authorList>
    </citation>
    <scope>NUCLEOTIDE SEQUENCE</scope>
    <source>
        <tissue evidence="2">Shoot tissue taken approximately 20 cm above the soil surface</tissue>
    </source>
</reference>
<sequence>MTGLSPPPPIWWWRRREARSADSSNAGSSAAPAGSSHGDLPEPSSDHAAGSVDSIWSKKSSCLPAPAPCISRPLGCMGGGGEVALGDNLPHGEEGEAGRWGGE</sequence>
<accession>A0A0A8YLV7</accession>
<feature type="compositionally biased region" description="Low complexity" evidence="1">
    <location>
        <begin position="21"/>
        <end position="38"/>
    </location>
</feature>
<name>A0A0A8YLV7_ARUDO</name>
<feature type="compositionally biased region" description="Pro residues" evidence="1">
    <location>
        <begin position="1"/>
        <end position="10"/>
    </location>
</feature>
<organism evidence="2">
    <name type="scientific">Arundo donax</name>
    <name type="common">Giant reed</name>
    <name type="synonym">Donax arundinaceus</name>
    <dbReference type="NCBI Taxonomy" id="35708"/>
    <lineage>
        <taxon>Eukaryota</taxon>
        <taxon>Viridiplantae</taxon>
        <taxon>Streptophyta</taxon>
        <taxon>Embryophyta</taxon>
        <taxon>Tracheophyta</taxon>
        <taxon>Spermatophyta</taxon>
        <taxon>Magnoliopsida</taxon>
        <taxon>Liliopsida</taxon>
        <taxon>Poales</taxon>
        <taxon>Poaceae</taxon>
        <taxon>PACMAD clade</taxon>
        <taxon>Arundinoideae</taxon>
        <taxon>Arundineae</taxon>
        <taxon>Arundo</taxon>
    </lineage>
</organism>
<proteinExistence type="predicted"/>
<feature type="compositionally biased region" description="Basic and acidic residues" evidence="1">
    <location>
        <begin position="90"/>
        <end position="103"/>
    </location>
</feature>
<feature type="region of interest" description="Disordered" evidence="1">
    <location>
        <begin position="82"/>
        <end position="103"/>
    </location>
</feature>
<evidence type="ECO:0000313" key="2">
    <source>
        <dbReference type="EMBL" id="JAD27289.1"/>
    </source>
</evidence>
<dbReference type="AlphaFoldDB" id="A0A0A8YLV7"/>
<evidence type="ECO:0000256" key="1">
    <source>
        <dbReference type="SAM" id="MobiDB-lite"/>
    </source>
</evidence>
<protein>
    <submittedName>
        <fullName evidence="2">Uncharacterized protein</fullName>
    </submittedName>
</protein>
<reference evidence="2" key="2">
    <citation type="journal article" date="2015" name="Data Brief">
        <title>Shoot transcriptome of the giant reed, Arundo donax.</title>
        <authorList>
            <person name="Barrero R.A."/>
            <person name="Guerrero F.D."/>
            <person name="Moolhuijzen P."/>
            <person name="Goolsby J.A."/>
            <person name="Tidwell J."/>
            <person name="Bellgard S.E."/>
            <person name="Bellgard M.I."/>
        </authorList>
    </citation>
    <scope>NUCLEOTIDE SEQUENCE</scope>
    <source>
        <tissue evidence="2">Shoot tissue taken approximately 20 cm above the soil surface</tissue>
    </source>
</reference>
<dbReference type="EMBL" id="GBRH01270606">
    <property type="protein sequence ID" value="JAD27289.1"/>
    <property type="molecule type" value="Transcribed_RNA"/>
</dbReference>